<dbReference type="GO" id="GO:1904983">
    <property type="term" value="P:glycine import into mitochondrion"/>
    <property type="evidence" value="ECO:0007669"/>
    <property type="project" value="TreeGrafter"/>
</dbReference>
<keyword evidence="5" id="KW-0677">Repeat</keyword>
<evidence type="ECO:0000313" key="11">
    <source>
        <dbReference type="Proteomes" id="UP001153636"/>
    </source>
</evidence>
<dbReference type="Gene3D" id="1.50.40.10">
    <property type="entry name" value="Mitochondrial carrier domain"/>
    <property type="match status" value="1"/>
</dbReference>
<dbReference type="PANTHER" id="PTHR46181:SF3">
    <property type="entry name" value="MITOCHONDRIAL GLYCINE TRANSPORTER"/>
    <property type="match status" value="1"/>
</dbReference>
<feature type="repeat" description="Solcar" evidence="7">
    <location>
        <begin position="211"/>
        <end position="295"/>
    </location>
</feature>
<evidence type="ECO:0000256" key="3">
    <source>
        <dbReference type="ARBA" id="ARBA00022448"/>
    </source>
</evidence>
<feature type="repeat" description="Solcar" evidence="7">
    <location>
        <begin position="118"/>
        <end position="202"/>
    </location>
</feature>
<gene>
    <name evidence="10" type="ORF">PSYICH_LOCUS6063</name>
</gene>
<dbReference type="InterPro" id="IPR002067">
    <property type="entry name" value="MCP"/>
</dbReference>
<sequence length="301" mass="33863">MGNNDEQTNTSLKDKKGKGHYPSMTVFFTGSCSAVLCSILLQPLDVLKTRLQNPDTPLKGRSRKFRIINIVQHIYRHENIRAFWYGTSATILRGIPAGGLYFCTYDWLITNLVPDLHPTTMQHTVLGMSARAVTDITLIPLSVVKTRIESGVFHYDNVITGLSHIYRKEGVTGLTSGLIAVLARDIPTSGAYMFFFNEIRLLTPDSIRKANEHVVNSASAGMAATFASLITHPPDVMKTQMQLFPKKNRTLFAVVRNTYKEHGFLGFYQGILPRIMKRTIFAAIAWTLYENVKTIKHKIKK</sequence>
<dbReference type="InterPro" id="IPR023395">
    <property type="entry name" value="MCP_dom_sf"/>
</dbReference>
<dbReference type="PROSITE" id="PS50920">
    <property type="entry name" value="SOLCAR"/>
    <property type="match status" value="3"/>
</dbReference>
<keyword evidence="11" id="KW-1185">Reference proteome</keyword>
<dbReference type="GO" id="GO:0016020">
    <property type="term" value="C:membrane"/>
    <property type="evidence" value="ECO:0007669"/>
    <property type="project" value="UniProtKB-SubCell"/>
</dbReference>
<dbReference type="GO" id="GO:0015187">
    <property type="term" value="F:glycine transmembrane transporter activity"/>
    <property type="evidence" value="ECO:0007669"/>
    <property type="project" value="TreeGrafter"/>
</dbReference>
<evidence type="ECO:0000256" key="4">
    <source>
        <dbReference type="ARBA" id="ARBA00022692"/>
    </source>
</evidence>
<dbReference type="GO" id="GO:0005739">
    <property type="term" value="C:mitochondrion"/>
    <property type="evidence" value="ECO:0007669"/>
    <property type="project" value="TreeGrafter"/>
</dbReference>
<comment type="similarity">
    <text evidence="2 8">Belongs to the mitochondrial carrier (TC 2.A.29) family.</text>
</comment>
<keyword evidence="9" id="KW-1133">Transmembrane helix</keyword>
<dbReference type="EMBL" id="OV651830">
    <property type="protein sequence ID" value="CAH1105194.1"/>
    <property type="molecule type" value="Genomic_DNA"/>
</dbReference>
<feature type="transmembrane region" description="Helical" evidence="9">
    <location>
        <begin position="20"/>
        <end position="41"/>
    </location>
</feature>
<keyword evidence="4 7" id="KW-0812">Transmembrane</keyword>
<dbReference type="PRINTS" id="PR00926">
    <property type="entry name" value="MITOCARRIER"/>
</dbReference>
<organism evidence="10 11">
    <name type="scientific">Psylliodes chrysocephalus</name>
    <dbReference type="NCBI Taxonomy" id="3402493"/>
    <lineage>
        <taxon>Eukaryota</taxon>
        <taxon>Metazoa</taxon>
        <taxon>Ecdysozoa</taxon>
        <taxon>Arthropoda</taxon>
        <taxon>Hexapoda</taxon>
        <taxon>Insecta</taxon>
        <taxon>Pterygota</taxon>
        <taxon>Neoptera</taxon>
        <taxon>Endopterygota</taxon>
        <taxon>Coleoptera</taxon>
        <taxon>Polyphaga</taxon>
        <taxon>Cucujiformia</taxon>
        <taxon>Chrysomeloidea</taxon>
        <taxon>Chrysomelidae</taxon>
        <taxon>Galerucinae</taxon>
        <taxon>Alticini</taxon>
        <taxon>Psylliodes</taxon>
    </lineage>
</organism>
<evidence type="ECO:0000256" key="7">
    <source>
        <dbReference type="PROSITE-ProRule" id="PRU00282"/>
    </source>
</evidence>
<dbReference type="InterPro" id="IPR018108">
    <property type="entry name" value="MCP_transmembrane"/>
</dbReference>
<dbReference type="Pfam" id="PF00153">
    <property type="entry name" value="Mito_carr"/>
    <property type="match status" value="3"/>
</dbReference>
<feature type="repeat" description="Solcar" evidence="7">
    <location>
        <begin position="21"/>
        <end position="111"/>
    </location>
</feature>
<proteinExistence type="inferred from homology"/>
<reference evidence="10" key="1">
    <citation type="submission" date="2022-01" db="EMBL/GenBank/DDBJ databases">
        <authorList>
            <person name="King R."/>
        </authorList>
    </citation>
    <scope>NUCLEOTIDE SEQUENCE</scope>
</reference>
<protein>
    <recommendedName>
        <fullName evidence="12">Solute carrier family 25 member 38 homolog</fullName>
    </recommendedName>
</protein>
<accession>A0A9P0CN47</accession>
<evidence type="ECO:0000256" key="5">
    <source>
        <dbReference type="ARBA" id="ARBA00022737"/>
    </source>
</evidence>
<dbReference type="SUPFAM" id="SSF103506">
    <property type="entry name" value="Mitochondrial carrier"/>
    <property type="match status" value="1"/>
</dbReference>
<evidence type="ECO:0000256" key="1">
    <source>
        <dbReference type="ARBA" id="ARBA00004141"/>
    </source>
</evidence>
<evidence type="ECO:0000256" key="6">
    <source>
        <dbReference type="ARBA" id="ARBA00023136"/>
    </source>
</evidence>
<dbReference type="Proteomes" id="UP001153636">
    <property type="component" value="Chromosome 18"/>
</dbReference>
<evidence type="ECO:0000256" key="8">
    <source>
        <dbReference type="RuleBase" id="RU000488"/>
    </source>
</evidence>
<comment type="subcellular location">
    <subcellularLocation>
        <location evidence="1">Membrane</location>
        <topology evidence="1">Multi-pass membrane protein</topology>
    </subcellularLocation>
</comment>
<evidence type="ECO:0008006" key="12">
    <source>
        <dbReference type="Google" id="ProtNLM"/>
    </source>
</evidence>
<dbReference type="OrthoDB" id="1924968at2759"/>
<evidence type="ECO:0000313" key="10">
    <source>
        <dbReference type="EMBL" id="CAH1105194.1"/>
    </source>
</evidence>
<dbReference type="AlphaFoldDB" id="A0A9P0CN47"/>
<keyword evidence="6 7" id="KW-0472">Membrane</keyword>
<keyword evidence="3 8" id="KW-0813">Transport</keyword>
<evidence type="ECO:0000256" key="2">
    <source>
        <dbReference type="ARBA" id="ARBA00006375"/>
    </source>
</evidence>
<evidence type="ECO:0000256" key="9">
    <source>
        <dbReference type="SAM" id="Phobius"/>
    </source>
</evidence>
<name>A0A9P0CN47_9CUCU</name>
<dbReference type="PANTHER" id="PTHR46181">
    <property type="entry name" value="MITOCHONDRIAL GLYCINE TRANSPORTER"/>
    <property type="match status" value="1"/>
</dbReference>